<evidence type="ECO:0000313" key="4">
    <source>
        <dbReference type="Proteomes" id="UP000054097"/>
    </source>
</evidence>
<dbReference type="InterPro" id="IPR036291">
    <property type="entry name" value="NAD(P)-bd_dom_sf"/>
</dbReference>
<gene>
    <name evidence="3" type="ORF">M408DRAFT_327351</name>
</gene>
<dbReference type="AlphaFoldDB" id="A0A0C3BKG8"/>
<dbReference type="EMBL" id="KN824281">
    <property type="protein sequence ID" value="KIM31971.1"/>
    <property type="molecule type" value="Genomic_DNA"/>
</dbReference>
<evidence type="ECO:0000259" key="2">
    <source>
        <dbReference type="Pfam" id="PF03435"/>
    </source>
</evidence>
<dbReference type="Gene3D" id="3.40.50.720">
    <property type="entry name" value="NAD(P)-binding Rossmann-like Domain"/>
    <property type="match status" value="1"/>
</dbReference>
<dbReference type="Proteomes" id="UP000054097">
    <property type="component" value="Unassembled WGS sequence"/>
</dbReference>
<reference evidence="4" key="2">
    <citation type="submission" date="2015-01" db="EMBL/GenBank/DDBJ databases">
        <title>Evolutionary Origins and Diversification of the Mycorrhizal Mutualists.</title>
        <authorList>
            <consortium name="DOE Joint Genome Institute"/>
            <consortium name="Mycorrhizal Genomics Consortium"/>
            <person name="Kohler A."/>
            <person name="Kuo A."/>
            <person name="Nagy L.G."/>
            <person name="Floudas D."/>
            <person name="Copeland A."/>
            <person name="Barry K.W."/>
            <person name="Cichocki N."/>
            <person name="Veneault-Fourrey C."/>
            <person name="LaButti K."/>
            <person name="Lindquist E.A."/>
            <person name="Lipzen A."/>
            <person name="Lundell T."/>
            <person name="Morin E."/>
            <person name="Murat C."/>
            <person name="Riley R."/>
            <person name="Ohm R."/>
            <person name="Sun H."/>
            <person name="Tunlid A."/>
            <person name="Henrissat B."/>
            <person name="Grigoriev I.V."/>
            <person name="Hibbett D.S."/>
            <person name="Martin F."/>
        </authorList>
    </citation>
    <scope>NUCLEOTIDE SEQUENCE [LARGE SCALE GENOMIC DNA]</scope>
    <source>
        <strain evidence="4">MAFF 305830</strain>
    </source>
</reference>
<dbReference type="InterPro" id="IPR005097">
    <property type="entry name" value="Sacchrp_dh_NADP-bd"/>
</dbReference>
<feature type="domain" description="Saccharopine dehydrogenase NADP binding" evidence="2">
    <location>
        <begin position="8"/>
        <end position="112"/>
    </location>
</feature>
<sequence length="425" mass="46527">MVSQRVDVLVLGATGYTGKLIVQYLESHPQRDQFSLGIAGRSLQKLQILSKELSLSSDVSIFAFDITSYAEVEGVVQTASVVINCIGPFFKWSTPIVRACAHNGVHYVDINGEPLWMKDIIQGYDFEASNTKAIIIPASGTDSVPSDLAVYLSARELAKKRPNASIGQSLTAVKMPDSGLSGGTLHTIITSIEEVPRHKWSDSMIPHMLSPVHNAVEVPFRMVWNLPHTNIYGGISPMGSVNEKVVYRTWGLLEARALSTAHRDRKSIRYGPKFQYDECAEAYSRITGLLWSVTFMTSLVAIALLPPVRWFLKMFGPQTGSGPKHYDGAIMTYTNVTSTDAPNPDHVQTTVTFKGGPYSMTAVFAGESALALLFDHDKLTNLAKEGGVLTPMSALGDTLVERLLKSGRVSYVTKPLYPKDTRKTA</sequence>
<dbReference type="PANTHER" id="PTHR12286">
    <property type="entry name" value="SACCHAROPINE DEHYDROGENASE-LIKE OXIDOREDUCTASE"/>
    <property type="match status" value="1"/>
</dbReference>
<dbReference type="PANTHER" id="PTHR12286:SF5">
    <property type="entry name" value="SACCHAROPINE DEHYDROGENASE-LIKE OXIDOREDUCTASE"/>
    <property type="match status" value="1"/>
</dbReference>
<protein>
    <recommendedName>
        <fullName evidence="2">Saccharopine dehydrogenase NADP binding domain-containing protein</fullName>
    </recommendedName>
</protein>
<accession>A0A0C3BKG8</accession>
<organism evidence="3 4">
    <name type="scientific">Serendipita vermifera MAFF 305830</name>
    <dbReference type="NCBI Taxonomy" id="933852"/>
    <lineage>
        <taxon>Eukaryota</taxon>
        <taxon>Fungi</taxon>
        <taxon>Dikarya</taxon>
        <taxon>Basidiomycota</taxon>
        <taxon>Agaricomycotina</taxon>
        <taxon>Agaricomycetes</taxon>
        <taxon>Sebacinales</taxon>
        <taxon>Serendipitaceae</taxon>
        <taxon>Serendipita</taxon>
    </lineage>
</organism>
<evidence type="ECO:0000256" key="1">
    <source>
        <dbReference type="ARBA" id="ARBA00038048"/>
    </source>
</evidence>
<dbReference type="GO" id="GO:0009247">
    <property type="term" value="P:glycolipid biosynthetic process"/>
    <property type="evidence" value="ECO:0007669"/>
    <property type="project" value="TreeGrafter"/>
</dbReference>
<dbReference type="STRING" id="933852.A0A0C3BKG8"/>
<dbReference type="GO" id="GO:0005811">
    <property type="term" value="C:lipid droplet"/>
    <property type="evidence" value="ECO:0007669"/>
    <property type="project" value="TreeGrafter"/>
</dbReference>
<evidence type="ECO:0000313" key="3">
    <source>
        <dbReference type="EMBL" id="KIM31971.1"/>
    </source>
</evidence>
<name>A0A0C3BKG8_SERVB</name>
<dbReference type="HOGENOM" id="CLU_031002_0_1_1"/>
<reference evidence="3 4" key="1">
    <citation type="submission" date="2014-04" db="EMBL/GenBank/DDBJ databases">
        <authorList>
            <consortium name="DOE Joint Genome Institute"/>
            <person name="Kuo A."/>
            <person name="Zuccaro A."/>
            <person name="Kohler A."/>
            <person name="Nagy L.G."/>
            <person name="Floudas D."/>
            <person name="Copeland A."/>
            <person name="Barry K.W."/>
            <person name="Cichocki N."/>
            <person name="Veneault-Fourrey C."/>
            <person name="LaButti K."/>
            <person name="Lindquist E.A."/>
            <person name="Lipzen A."/>
            <person name="Lundell T."/>
            <person name="Morin E."/>
            <person name="Murat C."/>
            <person name="Sun H."/>
            <person name="Tunlid A."/>
            <person name="Henrissat B."/>
            <person name="Grigoriev I.V."/>
            <person name="Hibbett D.S."/>
            <person name="Martin F."/>
            <person name="Nordberg H.P."/>
            <person name="Cantor M.N."/>
            <person name="Hua S.X."/>
        </authorList>
    </citation>
    <scope>NUCLEOTIDE SEQUENCE [LARGE SCALE GENOMIC DNA]</scope>
    <source>
        <strain evidence="3 4">MAFF 305830</strain>
    </source>
</reference>
<proteinExistence type="inferred from homology"/>
<dbReference type="GO" id="GO:0005739">
    <property type="term" value="C:mitochondrion"/>
    <property type="evidence" value="ECO:0007669"/>
    <property type="project" value="TreeGrafter"/>
</dbReference>
<dbReference type="OrthoDB" id="10268090at2759"/>
<dbReference type="GO" id="GO:0005886">
    <property type="term" value="C:plasma membrane"/>
    <property type="evidence" value="ECO:0007669"/>
    <property type="project" value="TreeGrafter"/>
</dbReference>
<keyword evidence="4" id="KW-1185">Reference proteome</keyword>
<comment type="similarity">
    <text evidence="1">Belongs to the saccharopine dehydrogenase family.</text>
</comment>
<dbReference type="InterPro" id="IPR051276">
    <property type="entry name" value="Saccharopine_DH-like_oxidrdct"/>
</dbReference>
<dbReference type="SUPFAM" id="SSF51735">
    <property type="entry name" value="NAD(P)-binding Rossmann-fold domains"/>
    <property type="match status" value="1"/>
</dbReference>
<dbReference type="Pfam" id="PF03435">
    <property type="entry name" value="Sacchrp_dh_NADP"/>
    <property type="match status" value="1"/>
</dbReference>